<sequence>MNPIVINGTVLCDPITGIPRYVYETVVRLDALLEGTGLDVRIAYRDDGRPIHLPELKNIRLVPLKAVKYFYNMAVLPAYLRRSHAFFVGLASDMLMTRRSVVVLHDIRPLVMDTDRAFFRFKFWVHCLSTKWFARQVFTVSEDQRRLISRKLGIPMDKIGVTYNGWEHMRSVTPDEGIFEKLPGVTRGEYFYALGSLAKHKNFKWIREVARRNPDKVFVVAGGKDLRAFGDDAEARDTSNVFYPGYVTDGENAALMKHCKLFLHPAVFEGFGIPPLEALSLGAPIALARASCLPELYGDTARYFDPEDYEVDLDALAAQPVAPPDKVLEKYSWDKTAAFWLEQIRNYAAL</sequence>
<reference evidence="3" key="1">
    <citation type="journal article" date="2021" name="PeerJ">
        <title>Extensive microbial diversity within the chicken gut microbiome revealed by metagenomics and culture.</title>
        <authorList>
            <person name="Gilroy R."/>
            <person name="Ravi A."/>
            <person name="Getino M."/>
            <person name="Pursley I."/>
            <person name="Horton D.L."/>
            <person name="Alikhan N.F."/>
            <person name="Baker D."/>
            <person name="Gharbi K."/>
            <person name="Hall N."/>
            <person name="Watson M."/>
            <person name="Adriaenssens E.M."/>
            <person name="Foster-Nyarko E."/>
            <person name="Jarju S."/>
            <person name="Secka A."/>
            <person name="Antonio M."/>
            <person name="Oren A."/>
            <person name="Chaudhuri R.R."/>
            <person name="La Ragione R."/>
            <person name="Hildebrand F."/>
            <person name="Pallen M.J."/>
        </authorList>
    </citation>
    <scope>NUCLEOTIDE SEQUENCE</scope>
    <source>
        <strain evidence="3">CHK188-11489</strain>
    </source>
</reference>
<dbReference type="PANTHER" id="PTHR46401">
    <property type="entry name" value="GLYCOSYLTRANSFERASE WBBK-RELATED"/>
    <property type="match status" value="1"/>
</dbReference>
<protein>
    <submittedName>
        <fullName evidence="3">Glycosyltransferase family 4 protein</fullName>
    </submittedName>
</protein>
<comment type="caution">
    <text evidence="3">The sequence shown here is derived from an EMBL/GenBank/DDBJ whole genome shotgun (WGS) entry which is preliminary data.</text>
</comment>
<proteinExistence type="predicted"/>
<evidence type="ECO:0000313" key="3">
    <source>
        <dbReference type="EMBL" id="HIZ62642.1"/>
    </source>
</evidence>
<dbReference type="GO" id="GO:0009103">
    <property type="term" value="P:lipopolysaccharide biosynthetic process"/>
    <property type="evidence" value="ECO:0007669"/>
    <property type="project" value="TreeGrafter"/>
</dbReference>
<feature type="domain" description="Glycosyl transferase family 1" evidence="2">
    <location>
        <begin position="181"/>
        <end position="301"/>
    </location>
</feature>
<dbReference type="EMBL" id="DXBF01000062">
    <property type="protein sequence ID" value="HIZ62642.1"/>
    <property type="molecule type" value="Genomic_DNA"/>
</dbReference>
<evidence type="ECO:0000313" key="4">
    <source>
        <dbReference type="Proteomes" id="UP000824105"/>
    </source>
</evidence>
<reference evidence="3" key="2">
    <citation type="submission" date="2021-04" db="EMBL/GenBank/DDBJ databases">
        <authorList>
            <person name="Gilroy R."/>
        </authorList>
    </citation>
    <scope>NUCLEOTIDE SEQUENCE</scope>
    <source>
        <strain evidence="3">CHK188-11489</strain>
    </source>
</reference>
<dbReference type="Pfam" id="PF00534">
    <property type="entry name" value="Glycos_transf_1"/>
    <property type="match status" value="1"/>
</dbReference>
<evidence type="ECO:0000259" key="2">
    <source>
        <dbReference type="Pfam" id="PF00534"/>
    </source>
</evidence>
<name>A0A9D2FLB6_9FIRM</name>
<dbReference type="CDD" id="cd03809">
    <property type="entry name" value="GT4_MtfB-like"/>
    <property type="match status" value="1"/>
</dbReference>
<evidence type="ECO:0000256" key="1">
    <source>
        <dbReference type="ARBA" id="ARBA00022679"/>
    </source>
</evidence>
<gene>
    <name evidence="3" type="ORF">H9724_07755</name>
</gene>
<dbReference type="Gene3D" id="3.40.50.2000">
    <property type="entry name" value="Glycogen Phosphorylase B"/>
    <property type="match status" value="1"/>
</dbReference>
<keyword evidence="1" id="KW-0808">Transferase</keyword>
<dbReference type="AlphaFoldDB" id="A0A9D2FLB6"/>
<accession>A0A9D2FLB6</accession>
<dbReference type="InterPro" id="IPR001296">
    <property type="entry name" value="Glyco_trans_1"/>
</dbReference>
<dbReference type="SUPFAM" id="SSF53756">
    <property type="entry name" value="UDP-Glycosyltransferase/glycogen phosphorylase"/>
    <property type="match status" value="1"/>
</dbReference>
<dbReference type="GO" id="GO:0016757">
    <property type="term" value="F:glycosyltransferase activity"/>
    <property type="evidence" value="ECO:0007669"/>
    <property type="project" value="InterPro"/>
</dbReference>
<organism evidence="3 4">
    <name type="scientific">Candidatus Gemmiger avistercoris</name>
    <dbReference type="NCBI Taxonomy" id="2838606"/>
    <lineage>
        <taxon>Bacteria</taxon>
        <taxon>Bacillati</taxon>
        <taxon>Bacillota</taxon>
        <taxon>Clostridia</taxon>
        <taxon>Eubacteriales</taxon>
        <taxon>Gemmiger</taxon>
    </lineage>
</organism>
<dbReference type="PANTHER" id="PTHR46401:SF2">
    <property type="entry name" value="GLYCOSYLTRANSFERASE WBBK-RELATED"/>
    <property type="match status" value="1"/>
</dbReference>
<dbReference type="Proteomes" id="UP000824105">
    <property type="component" value="Unassembled WGS sequence"/>
</dbReference>